<name>A0A8X7XR05_POPTO</name>
<evidence type="ECO:0000256" key="3">
    <source>
        <dbReference type="ARBA" id="ARBA00022553"/>
    </source>
</evidence>
<keyword evidence="13" id="KW-0804">Transcription</keyword>
<keyword evidence="3" id="KW-0597">Phosphoprotein</keyword>
<evidence type="ECO:0000256" key="5">
    <source>
        <dbReference type="ARBA" id="ARBA00022837"/>
    </source>
</evidence>
<dbReference type="Gene3D" id="2.60.40.10">
    <property type="entry name" value="Immunoglobulins"/>
    <property type="match status" value="1"/>
</dbReference>
<dbReference type="GO" id="GO:0005516">
    <property type="term" value="F:calmodulin binding"/>
    <property type="evidence" value="ECO:0007669"/>
    <property type="project" value="UniProtKB-KW"/>
</dbReference>
<dbReference type="SUPFAM" id="SSF81296">
    <property type="entry name" value="E set domains"/>
    <property type="match status" value="1"/>
</dbReference>
<dbReference type="InterPro" id="IPR013783">
    <property type="entry name" value="Ig-like_fold"/>
</dbReference>
<dbReference type="InterPro" id="IPR036770">
    <property type="entry name" value="Ankyrin_rpt-contain_sf"/>
</dbReference>
<keyword evidence="14" id="KW-0539">Nucleus</keyword>
<evidence type="ECO:0000256" key="15">
    <source>
        <dbReference type="PROSITE-ProRule" id="PRU00023"/>
    </source>
</evidence>
<evidence type="ECO:0000313" key="18">
    <source>
        <dbReference type="Proteomes" id="UP000886885"/>
    </source>
</evidence>
<dbReference type="Pfam" id="PF03859">
    <property type="entry name" value="CG-1"/>
    <property type="match status" value="1"/>
</dbReference>
<dbReference type="SMART" id="SM01076">
    <property type="entry name" value="CG-1"/>
    <property type="match status" value="1"/>
</dbReference>
<dbReference type="PANTHER" id="PTHR23335">
    <property type="entry name" value="CALMODULIN-BINDING TRANSCRIPTION ACTIVATOR CAMTA"/>
    <property type="match status" value="1"/>
</dbReference>
<evidence type="ECO:0000256" key="1">
    <source>
        <dbReference type="ARBA" id="ARBA00004123"/>
    </source>
</evidence>
<accession>A0A8X7XR05</accession>
<dbReference type="InterPro" id="IPR014756">
    <property type="entry name" value="Ig_E-set"/>
</dbReference>
<keyword evidence="6" id="KW-0112">Calmodulin-binding</keyword>
<keyword evidence="5" id="KW-0106">Calcium</keyword>
<dbReference type="OrthoDB" id="407555at2759"/>
<dbReference type="GO" id="GO:0006357">
    <property type="term" value="P:regulation of transcription by RNA polymerase II"/>
    <property type="evidence" value="ECO:0007669"/>
    <property type="project" value="TreeGrafter"/>
</dbReference>
<evidence type="ECO:0000256" key="9">
    <source>
        <dbReference type="ARBA" id="ARBA00023043"/>
    </source>
</evidence>
<dbReference type="CDD" id="cd23767">
    <property type="entry name" value="IQCD"/>
    <property type="match status" value="1"/>
</dbReference>
<organism evidence="17 18">
    <name type="scientific">Populus tomentosa</name>
    <name type="common">Chinese white poplar</name>
    <dbReference type="NCBI Taxonomy" id="118781"/>
    <lineage>
        <taxon>Eukaryota</taxon>
        <taxon>Viridiplantae</taxon>
        <taxon>Streptophyta</taxon>
        <taxon>Embryophyta</taxon>
        <taxon>Tracheophyta</taxon>
        <taxon>Spermatophyta</taxon>
        <taxon>Magnoliopsida</taxon>
        <taxon>eudicotyledons</taxon>
        <taxon>Gunneridae</taxon>
        <taxon>Pentapetalae</taxon>
        <taxon>rosids</taxon>
        <taxon>fabids</taxon>
        <taxon>Malpighiales</taxon>
        <taxon>Salicaceae</taxon>
        <taxon>Saliceae</taxon>
        <taxon>Populus</taxon>
    </lineage>
</organism>
<dbReference type="PANTHER" id="PTHR23335:SF0">
    <property type="entry name" value="CALMODULIN-BINDING TRANSCRIPTION ACTIVATOR 2-LIKE ISOFORM X1"/>
    <property type="match status" value="1"/>
</dbReference>
<dbReference type="InterPro" id="IPR000048">
    <property type="entry name" value="IQ_motif_EF-hand-BS"/>
</dbReference>
<evidence type="ECO:0000256" key="12">
    <source>
        <dbReference type="ARBA" id="ARBA00023159"/>
    </source>
</evidence>
<keyword evidence="11" id="KW-0238">DNA-binding</keyword>
<dbReference type="FunFam" id="2.60.40.10:FF:000314">
    <property type="entry name" value="Calmodulin-binding transcription activator 2"/>
    <property type="match status" value="1"/>
</dbReference>
<evidence type="ECO:0000313" key="17">
    <source>
        <dbReference type="EMBL" id="KAG6736931.1"/>
    </source>
</evidence>
<dbReference type="Pfam" id="PF00612">
    <property type="entry name" value="IQ"/>
    <property type="match status" value="2"/>
</dbReference>
<dbReference type="Proteomes" id="UP000886885">
    <property type="component" value="Unassembled WGS sequence"/>
</dbReference>
<keyword evidence="4" id="KW-0677">Repeat</keyword>
<feature type="repeat" description="ANK" evidence="15">
    <location>
        <begin position="691"/>
        <end position="723"/>
    </location>
</feature>
<dbReference type="SUPFAM" id="SSF48403">
    <property type="entry name" value="Ankyrin repeat"/>
    <property type="match status" value="1"/>
</dbReference>
<dbReference type="GO" id="GO:0009409">
    <property type="term" value="P:response to cold"/>
    <property type="evidence" value="ECO:0007669"/>
    <property type="project" value="UniProtKB-ARBA"/>
</dbReference>
<evidence type="ECO:0000256" key="8">
    <source>
        <dbReference type="ARBA" id="ARBA00023016"/>
    </source>
</evidence>
<evidence type="ECO:0000256" key="6">
    <source>
        <dbReference type="ARBA" id="ARBA00022860"/>
    </source>
</evidence>
<dbReference type="InterPro" id="IPR002909">
    <property type="entry name" value="IPT_dom"/>
</dbReference>
<evidence type="ECO:0000256" key="14">
    <source>
        <dbReference type="ARBA" id="ARBA00023242"/>
    </source>
</evidence>
<dbReference type="PROSITE" id="PS50088">
    <property type="entry name" value="ANK_REPEAT"/>
    <property type="match status" value="1"/>
</dbReference>
<comment type="subcellular location">
    <subcellularLocation>
        <location evidence="1">Nucleus</location>
    </subcellularLocation>
</comment>
<dbReference type="Gene3D" id="1.25.40.20">
    <property type="entry name" value="Ankyrin repeat-containing domain"/>
    <property type="match status" value="1"/>
</dbReference>
<feature type="domain" description="CG-1" evidence="16">
    <location>
        <begin position="17"/>
        <end position="143"/>
    </location>
</feature>
<dbReference type="InterPro" id="IPR002110">
    <property type="entry name" value="Ankyrin_rpt"/>
</dbReference>
<dbReference type="SMART" id="SM00015">
    <property type="entry name" value="IQ"/>
    <property type="match status" value="2"/>
</dbReference>
<keyword evidence="9 15" id="KW-0040">ANK repeat</keyword>
<keyword evidence="7" id="KW-0805">Transcription regulation</keyword>
<dbReference type="InterPro" id="IPR027417">
    <property type="entry name" value="P-loop_NTPase"/>
</dbReference>
<dbReference type="GO" id="GO:0003690">
    <property type="term" value="F:double-stranded DNA binding"/>
    <property type="evidence" value="ECO:0007669"/>
    <property type="project" value="TreeGrafter"/>
</dbReference>
<keyword evidence="12" id="KW-0010">Activator</keyword>
<reference evidence="17" key="1">
    <citation type="journal article" date="2020" name="bioRxiv">
        <title>Hybrid origin of Populus tomentosa Carr. identified through genome sequencing and phylogenomic analysis.</title>
        <authorList>
            <person name="An X."/>
            <person name="Gao K."/>
            <person name="Chen Z."/>
            <person name="Li J."/>
            <person name="Yang X."/>
            <person name="Yang X."/>
            <person name="Zhou J."/>
            <person name="Guo T."/>
            <person name="Zhao T."/>
            <person name="Huang S."/>
            <person name="Miao D."/>
            <person name="Khan W.U."/>
            <person name="Rao P."/>
            <person name="Ye M."/>
            <person name="Lei B."/>
            <person name="Liao W."/>
            <person name="Wang J."/>
            <person name="Ji L."/>
            <person name="Li Y."/>
            <person name="Guo B."/>
            <person name="Mustafa N.S."/>
            <person name="Li S."/>
            <person name="Yun Q."/>
            <person name="Keller S.R."/>
            <person name="Mao J."/>
            <person name="Zhang R."/>
            <person name="Strauss S.H."/>
        </authorList>
    </citation>
    <scope>NUCLEOTIDE SEQUENCE</scope>
    <source>
        <strain evidence="17">GM15</strain>
        <tissue evidence="17">Leaf</tissue>
    </source>
</reference>
<evidence type="ECO:0000256" key="11">
    <source>
        <dbReference type="ARBA" id="ARBA00023125"/>
    </source>
</evidence>
<dbReference type="GO" id="GO:0003712">
    <property type="term" value="F:transcription coregulator activity"/>
    <property type="evidence" value="ECO:0007669"/>
    <property type="project" value="TreeGrafter"/>
</dbReference>
<evidence type="ECO:0000256" key="13">
    <source>
        <dbReference type="ARBA" id="ARBA00023163"/>
    </source>
</evidence>
<dbReference type="Pfam" id="PF12796">
    <property type="entry name" value="Ank_2"/>
    <property type="match status" value="1"/>
</dbReference>
<keyword evidence="10" id="KW-0175">Coiled coil</keyword>
<dbReference type="FunFam" id="1.20.5.190:FF:000003">
    <property type="entry name" value="Calmodulin-binding transcription activator 2"/>
    <property type="match status" value="1"/>
</dbReference>
<dbReference type="PROSITE" id="PS50297">
    <property type="entry name" value="ANK_REP_REGION"/>
    <property type="match status" value="1"/>
</dbReference>
<dbReference type="GO" id="GO:0005634">
    <property type="term" value="C:nucleus"/>
    <property type="evidence" value="ECO:0007669"/>
    <property type="project" value="UniProtKB-SubCell"/>
</dbReference>
<gene>
    <name evidence="17" type="ORF">POTOM_060122</name>
</gene>
<dbReference type="SMART" id="SM00248">
    <property type="entry name" value="ANK"/>
    <property type="match status" value="3"/>
</dbReference>
<evidence type="ECO:0000256" key="7">
    <source>
        <dbReference type="ARBA" id="ARBA00023015"/>
    </source>
</evidence>
<dbReference type="Gene3D" id="1.20.5.190">
    <property type="match status" value="1"/>
</dbReference>
<comment type="similarity">
    <text evidence="2">Belongs to the CAMTA family.</text>
</comment>
<comment type="caution">
    <text evidence="17">The sequence shown here is derived from an EMBL/GenBank/DDBJ whole genome shotgun (WGS) entry which is preliminary data.</text>
</comment>
<evidence type="ECO:0000256" key="4">
    <source>
        <dbReference type="ARBA" id="ARBA00022737"/>
    </source>
</evidence>
<dbReference type="PROSITE" id="PS50096">
    <property type="entry name" value="IQ"/>
    <property type="match status" value="2"/>
</dbReference>
<evidence type="ECO:0000256" key="10">
    <source>
        <dbReference type="ARBA" id="ARBA00023054"/>
    </source>
</evidence>
<dbReference type="EMBL" id="JAAWWB010000400">
    <property type="protein sequence ID" value="KAG6736931.1"/>
    <property type="molecule type" value="Genomic_DNA"/>
</dbReference>
<evidence type="ECO:0000259" key="16">
    <source>
        <dbReference type="PROSITE" id="PS51437"/>
    </source>
</evidence>
<sequence length="1016" mass="113420">MLMAETRRYIPDHTINIEQILEEAKHRWLRPTEILEILRNYQKFKLTAEPPARPAAGSMFLFDRKALRYFRKDGHRWRKKKDGKTVREAHEKLKAGSVDVLHCYYAHGEDNENFQRRCYWMLDGQLEHIVFVHYREVKEVYFVDLHSLYLSQDSMGNKSGVSRLLEDSGTQVENLQPSPVTSFAQAASPASTVQTSYASSPNRIDWNGKALSSEFEDVDSRNGPGTSSLAQSIHGSMSHNSSLLSPRVEGFHMLPKNPPGSWLAGAKFDLGTQSSLLPEISSSERSISRLPGQKFFVDQPGGAEFITNKLTDATLEGIAVPDTVVSATGLITDRTATPQNVIQELDFNLISPQLHNLSGTQTVAASTAHVENKANDGGANNIESGELKKLDSFGRWMDKEIGVDCDDSLMASDSGNYWSTLSAENEDKEVSSLSHHMQLDIDSLGPSLSQDQLFSIRDFSPDWAYSGVDTKVLIIGTFLGSKKFSSETKWGCMFGEIEVSAEVLNDFVIRCQVPQHAPGRVPFYVTCRNRLSCSEVREFEYRENPFGTASLPAESAQQEEILFQMRLSKLLYLGPGMKSLNCSIEDCERCKIRSTLFSLRNDSKKDLGKAQDNCMVAVGDGIGFRDKLIQSLLMDRLCEWLACKVHEGGKGLDVLDGEGQGVIHLAASLGYEWAMDLIVAASGNPNFRDARGRTALHWASYFGREETVIALIRLDADPTAVDDPNPAFPGGQSAADLASCRGHKGISGYLAEAFLSRHLSSLKIDQNEMDHDTAAMAAEKETDIAAQVASLSSKGEYELLSLKGSLAAVRKSARAVALIHAAYRTSSFRQRQLAKSSDDISEISLDLAALGSLNMVQRRGHFEDYLHSAAVKIQQKYRGWKGRKDFLKIRNRIVKIQAHVRGHQVRKQYKKVVWSVGIVEKAILRWRRKRTGLRGFRLEKKIGDVKPESEKADEYDFLRISRKQKFAGVEKALARVTSMVHNPEAREQYMRMVTKFENIKMGDEGCSVSQQDESSR</sequence>
<protein>
    <recommendedName>
        <fullName evidence="16">CG-1 domain-containing protein</fullName>
    </recommendedName>
</protein>
<keyword evidence="8" id="KW-0346">Stress response</keyword>
<dbReference type="AlphaFoldDB" id="A0A8X7XR05"/>
<keyword evidence="18" id="KW-1185">Reference proteome</keyword>
<dbReference type="Pfam" id="PF01833">
    <property type="entry name" value="TIG"/>
    <property type="match status" value="1"/>
</dbReference>
<dbReference type="PROSITE" id="PS51437">
    <property type="entry name" value="CG_1"/>
    <property type="match status" value="1"/>
</dbReference>
<dbReference type="SUPFAM" id="SSF52540">
    <property type="entry name" value="P-loop containing nucleoside triphosphate hydrolases"/>
    <property type="match status" value="1"/>
</dbReference>
<proteinExistence type="inferred from homology"/>
<evidence type="ECO:0000256" key="2">
    <source>
        <dbReference type="ARBA" id="ARBA00008267"/>
    </source>
</evidence>
<dbReference type="InterPro" id="IPR005559">
    <property type="entry name" value="CG-1_dom"/>
</dbReference>